<dbReference type="PANTHER" id="PTHR42794">
    <property type="entry name" value="HEMIN IMPORT ATP-BINDING PROTEIN HMUV"/>
    <property type="match status" value="1"/>
</dbReference>
<evidence type="ECO:0000313" key="7">
    <source>
        <dbReference type="Proteomes" id="UP000006898"/>
    </source>
</evidence>
<feature type="domain" description="ABC transporter" evidence="5">
    <location>
        <begin position="5"/>
        <end position="241"/>
    </location>
</feature>
<dbReference type="PANTHER" id="PTHR42794:SF1">
    <property type="entry name" value="HEMIN IMPORT ATP-BINDING PROTEIN HMUV"/>
    <property type="match status" value="1"/>
</dbReference>
<dbReference type="Pfam" id="PF00005">
    <property type="entry name" value="ABC_tran"/>
    <property type="match status" value="1"/>
</dbReference>
<dbReference type="eggNOG" id="COG1120">
    <property type="taxonomic scope" value="Bacteria"/>
</dbReference>
<dbReference type="STRING" id="671143.DAMO_2080"/>
<evidence type="ECO:0000256" key="4">
    <source>
        <dbReference type="ARBA" id="ARBA00022967"/>
    </source>
</evidence>
<dbReference type="CDD" id="cd03214">
    <property type="entry name" value="ABC_Iron-Siderophores_B12_Hemin"/>
    <property type="match status" value="1"/>
</dbReference>
<keyword evidence="4" id="KW-1278">Translocase</keyword>
<evidence type="ECO:0000313" key="6">
    <source>
        <dbReference type="EMBL" id="CBE69130.1"/>
    </source>
</evidence>
<dbReference type="GO" id="GO:0005524">
    <property type="term" value="F:ATP binding"/>
    <property type="evidence" value="ECO:0007669"/>
    <property type="project" value="UniProtKB-KW"/>
</dbReference>
<evidence type="ECO:0000256" key="1">
    <source>
        <dbReference type="ARBA" id="ARBA00022448"/>
    </source>
</evidence>
<sequence>MRPGVRLDGVHFTYSSGFGLAGIDLCIEPGERVAILGPNGSGKTTLLKLMLGVLHPGDGTISFEGEDLGGMSRMTRARAIAMVPQELLLPYSLTVREVVLLGRTPYLHRYRGPAHTDLDTVRAAMAATDLLSAAGRLYNELSGGERQRVILAMALAQQPRLLLLDEPTRSLDLNHQIRMLSLIKDLNLQRRLTIVSSLHDLNLSSLYFDRLVLLSSGRVVADGPPDEVIRPNTIREVFGVSVLVDRHPALGIPWMTFAPDAGDLFSAREDASEAINP</sequence>
<proteinExistence type="predicted"/>
<evidence type="ECO:0000256" key="2">
    <source>
        <dbReference type="ARBA" id="ARBA00022741"/>
    </source>
</evidence>
<dbReference type="SUPFAM" id="SSF52540">
    <property type="entry name" value="P-loop containing nucleoside triphosphate hydrolases"/>
    <property type="match status" value="1"/>
</dbReference>
<accession>D5MH98</accession>
<dbReference type="InterPro" id="IPR003593">
    <property type="entry name" value="AAA+_ATPase"/>
</dbReference>
<dbReference type="HOGENOM" id="CLU_000604_1_11_0"/>
<dbReference type="SMART" id="SM00382">
    <property type="entry name" value="AAA"/>
    <property type="match status" value="1"/>
</dbReference>
<dbReference type="GO" id="GO:0016887">
    <property type="term" value="F:ATP hydrolysis activity"/>
    <property type="evidence" value="ECO:0007669"/>
    <property type="project" value="InterPro"/>
</dbReference>
<dbReference type="PROSITE" id="PS00211">
    <property type="entry name" value="ABC_TRANSPORTER_1"/>
    <property type="match status" value="1"/>
</dbReference>
<dbReference type="PROSITE" id="PS50893">
    <property type="entry name" value="ABC_TRANSPORTER_2"/>
    <property type="match status" value="1"/>
</dbReference>
<reference evidence="6 7" key="1">
    <citation type="journal article" date="2010" name="Nature">
        <title>Nitrite-driven anaerobic methane oxidation by oxygenic bacteria.</title>
        <authorList>
            <person name="Ettwig K.F."/>
            <person name="Butler M.K."/>
            <person name="Le Paslier D."/>
            <person name="Pelletier E."/>
            <person name="Mangenot S."/>
            <person name="Kuypers M.M.M."/>
            <person name="Schreiber F."/>
            <person name="Dutilh B.E."/>
            <person name="Zedelius J."/>
            <person name="de Beer D."/>
            <person name="Gloerich J."/>
            <person name="Wessels H.J.C.T."/>
            <person name="van Allen T."/>
            <person name="Luesken F."/>
            <person name="Wu M."/>
            <person name="van de Pas-Schoonen K.T."/>
            <person name="Op den Camp H.J.M."/>
            <person name="Janssen-Megens E.M."/>
            <person name="Francoijs K-J."/>
            <person name="Stunnenberg H."/>
            <person name="Weissenbach J."/>
            <person name="Jetten M.S.M."/>
            <person name="Strous M."/>
        </authorList>
    </citation>
    <scope>NUCLEOTIDE SEQUENCE [LARGE SCALE GENOMIC DNA]</scope>
</reference>
<dbReference type="InterPro" id="IPR003439">
    <property type="entry name" value="ABC_transporter-like_ATP-bd"/>
</dbReference>
<dbReference type="InterPro" id="IPR027417">
    <property type="entry name" value="P-loop_NTPase"/>
</dbReference>
<dbReference type="AlphaFoldDB" id="D5MH98"/>
<keyword evidence="3 6" id="KW-0067">ATP-binding</keyword>
<dbReference type="Gene3D" id="3.40.50.300">
    <property type="entry name" value="P-loop containing nucleotide triphosphate hydrolases"/>
    <property type="match status" value="1"/>
</dbReference>
<dbReference type="InterPro" id="IPR017871">
    <property type="entry name" value="ABC_transporter-like_CS"/>
</dbReference>
<evidence type="ECO:0000256" key="3">
    <source>
        <dbReference type="ARBA" id="ARBA00022840"/>
    </source>
</evidence>
<dbReference type="Proteomes" id="UP000006898">
    <property type="component" value="Chromosome"/>
</dbReference>
<keyword evidence="2" id="KW-0547">Nucleotide-binding</keyword>
<organism evidence="6 7">
    <name type="scientific">Methylomirabilis oxygeniifera</name>
    <dbReference type="NCBI Taxonomy" id="671143"/>
    <lineage>
        <taxon>Bacteria</taxon>
        <taxon>Candidatus Methylomirabilota</taxon>
        <taxon>Candidatus Methylomirabilia</taxon>
        <taxon>Candidatus Methylomirabilales</taxon>
        <taxon>Candidatus Methylomirabilaceae</taxon>
        <taxon>Candidatus Methylomirabilis</taxon>
    </lineage>
</organism>
<protein>
    <submittedName>
        <fullName evidence="6">Iron-dicitrate transporter subunit ATP-binding component of ABC superfamily KpLE2 phage-like element</fullName>
    </submittedName>
</protein>
<dbReference type="EMBL" id="FP565575">
    <property type="protein sequence ID" value="CBE69130.1"/>
    <property type="molecule type" value="Genomic_DNA"/>
</dbReference>
<gene>
    <name evidence="6" type="primary">fecE</name>
    <name evidence="6" type="ORF">DAMO_2080</name>
</gene>
<dbReference type="FunFam" id="3.40.50.300:FF:000134">
    <property type="entry name" value="Iron-enterobactin ABC transporter ATP-binding protein"/>
    <property type="match status" value="1"/>
</dbReference>
<keyword evidence="1" id="KW-0813">Transport</keyword>
<name>D5MH98_METO1</name>
<dbReference type="KEGG" id="mox:DAMO_2080"/>
<evidence type="ECO:0000259" key="5">
    <source>
        <dbReference type="PROSITE" id="PS50893"/>
    </source>
</evidence>